<evidence type="ECO:0008006" key="4">
    <source>
        <dbReference type="Google" id="ProtNLM"/>
    </source>
</evidence>
<sequence length="176" mass="17945">MSTHTPAHGAESNDRRRTGAKIALAALAIGGIGAAVTTAAWTDDVWMTSGANAASFELEGSVDGETWSEADDESTAIVIDKSELGELVPGETRTVELQLRNAGSTDANLADATVSTTGEVFAGDTPATAEVDSVAGTVLAPGETTTADLTVSTPVLWPDEYQGDTGSIVITFTAQS</sequence>
<evidence type="ECO:0000313" key="3">
    <source>
        <dbReference type="Proteomes" id="UP000185663"/>
    </source>
</evidence>
<keyword evidence="1" id="KW-0812">Transmembrane</keyword>
<evidence type="ECO:0000256" key="1">
    <source>
        <dbReference type="SAM" id="Phobius"/>
    </source>
</evidence>
<dbReference type="AlphaFoldDB" id="A0A1H1N8R0"/>
<feature type="transmembrane region" description="Helical" evidence="1">
    <location>
        <begin position="22"/>
        <end position="41"/>
    </location>
</feature>
<gene>
    <name evidence="2" type="ORF">SAMN04489860_0469</name>
</gene>
<dbReference type="Proteomes" id="UP000185663">
    <property type="component" value="Chromosome I"/>
</dbReference>
<keyword evidence="1" id="KW-0472">Membrane</keyword>
<dbReference type="OrthoDB" id="5073838at2"/>
<accession>A0A1H1N8R0</accession>
<evidence type="ECO:0000313" key="2">
    <source>
        <dbReference type="EMBL" id="SDR95481.1"/>
    </source>
</evidence>
<protein>
    <recommendedName>
        <fullName evidence="4">SipW-cognate class signal peptide</fullName>
    </recommendedName>
</protein>
<proteinExistence type="predicted"/>
<dbReference type="RefSeq" id="WP_083371434.1">
    <property type="nucleotide sequence ID" value="NZ_LT629776.1"/>
</dbReference>
<dbReference type="eggNOG" id="ENOG5034C98">
    <property type="taxonomic scope" value="Bacteria"/>
</dbReference>
<reference evidence="2 3" key="1">
    <citation type="submission" date="2016-10" db="EMBL/GenBank/DDBJ databases">
        <authorList>
            <person name="de Groot N.N."/>
        </authorList>
    </citation>
    <scope>NUCLEOTIDE SEQUENCE [LARGE SCALE GENOMIC DNA]</scope>
    <source>
        <strain evidence="2 3">DSM 22126</strain>
    </source>
</reference>
<organism evidence="2 3">
    <name type="scientific">Paraoerskovia marina</name>
    <dbReference type="NCBI Taxonomy" id="545619"/>
    <lineage>
        <taxon>Bacteria</taxon>
        <taxon>Bacillati</taxon>
        <taxon>Actinomycetota</taxon>
        <taxon>Actinomycetes</taxon>
        <taxon>Micrococcales</taxon>
        <taxon>Cellulomonadaceae</taxon>
        <taxon>Paraoerskovia</taxon>
    </lineage>
</organism>
<keyword evidence="1" id="KW-1133">Transmembrane helix</keyword>
<name>A0A1H1N8R0_9CELL</name>
<keyword evidence="3" id="KW-1185">Reference proteome</keyword>
<dbReference type="STRING" id="545619.SAMN04489860_0469"/>
<dbReference type="EMBL" id="LT629776">
    <property type="protein sequence ID" value="SDR95481.1"/>
    <property type="molecule type" value="Genomic_DNA"/>
</dbReference>